<organism evidence="2 3">
    <name type="scientific">Saponaria officinalis</name>
    <name type="common">Common soapwort</name>
    <name type="synonym">Lychnis saponaria</name>
    <dbReference type="NCBI Taxonomy" id="3572"/>
    <lineage>
        <taxon>Eukaryota</taxon>
        <taxon>Viridiplantae</taxon>
        <taxon>Streptophyta</taxon>
        <taxon>Embryophyta</taxon>
        <taxon>Tracheophyta</taxon>
        <taxon>Spermatophyta</taxon>
        <taxon>Magnoliopsida</taxon>
        <taxon>eudicotyledons</taxon>
        <taxon>Gunneridae</taxon>
        <taxon>Pentapetalae</taxon>
        <taxon>Caryophyllales</taxon>
        <taxon>Caryophyllaceae</taxon>
        <taxon>Caryophylleae</taxon>
        <taxon>Saponaria</taxon>
    </lineage>
</organism>
<feature type="compositionally biased region" description="Basic and acidic residues" evidence="1">
    <location>
        <begin position="298"/>
        <end position="314"/>
    </location>
</feature>
<evidence type="ECO:0000313" key="2">
    <source>
        <dbReference type="EMBL" id="KAK9706848.1"/>
    </source>
</evidence>
<accession>A0AAW1JS67</accession>
<dbReference type="Proteomes" id="UP001443914">
    <property type="component" value="Unassembled WGS sequence"/>
</dbReference>
<protein>
    <submittedName>
        <fullName evidence="2">Uncharacterized protein</fullName>
    </submittedName>
</protein>
<feature type="region of interest" description="Disordered" evidence="1">
    <location>
        <begin position="285"/>
        <end position="318"/>
    </location>
</feature>
<gene>
    <name evidence="2" type="ORF">RND81_07G156200</name>
</gene>
<comment type="caution">
    <text evidence="2">The sequence shown here is derived from an EMBL/GenBank/DDBJ whole genome shotgun (WGS) entry which is preliminary data.</text>
</comment>
<keyword evidence="3" id="KW-1185">Reference proteome</keyword>
<sequence length="335" mass="38313">MAIQVMEAQTIKVTIPFYPLLQKIIALLEFPEPEFRFLDENKNNAYVSVKADAENLSYVYIGGEAKTIDDSCEKASHRAVLDLMKKFGVSVEDITSARNCKIQECAYLYCLKRIELEKIERGESNVCESKEELYPNFKPCKTVTVDYMPILRQIFRKVQVKSTPIETVEKIRGKFISWLTLTPSTRIAQAECIFSEDSLSHVEAKESLAKKVIQYLVPLYNLEIVDVNYDVKKQKHSEVISALARESYLTVKERVLRIKEGVEPSALVIEQDCLTPKAFAYQIPNANSPPLPPKKRYSRDYKKGETSTRNDEGMSSKLFDVPAELETVFKRSKKN</sequence>
<evidence type="ECO:0000313" key="3">
    <source>
        <dbReference type="Proteomes" id="UP001443914"/>
    </source>
</evidence>
<dbReference type="AlphaFoldDB" id="A0AAW1JS67"/>
<dbReference type="EMBL" id="JBDFQZ010000007">
    <property type="protein sequence ID" value="KAK9706848.1"/>
    <property type="molecule type" value="Genomic_DNA"/>
</dbReference>
<reference evidence="2" key="1">
    <citation type="submission" date="2024-03" db="EMBL/GenBank/DDBJ databases">
        <title>WGS assembly of Saponaria officinalis var. Norfolk2.</title>
        <authorList>
            <person name="Jenkins J."/>
            <person name="Shu S."/>
            <person name="Grimwood J."/>
            <person name="Barry K."/>
            <person name="Goodstein D."/>
            <person name="Schmutz J."/>
            <person name="Leebens-Mack J."/>
            <person name="Osbourn A."/>
        </authorList>
    </citation>
    <scope>NUCLEOTIDE SEQUENCE [LARGE SCALE GENOMIC DNA]</scope>
    <source>
        <strain evidence="2">JIC</strain>
    </source>
</reference>
<evidence type="ECO:0000256" key="1">
    <source>
        <dbReference type="SAM" id="MobiDB-lite"/>
    </source>
</evidence>
<proteinExistence type="predicted"/>
<name>A0AAW1JS67_SAPOF</name>